<comment type="caution">
    <text evidence="1">The sequence shown here is derived from an EMBL/GenBank/DDBJ whole genome shotgun (WGS) entry which is preliminary data.</text>
</comment>
<dbReference type="OrthoDB" id="2614098at2"/>
<accession>A0A3D9JU34</accession>
<sequence>MQELNKDVQLFVNNLENKNGLYLYSPVGETQYLVAKYPNVPDGEEAKFLQSITAQILDHVLVVSIEEQGTHDYQDKRLDTIRIYKLSCVNEYGEIRIYKNGKEVSLDLVGG</sequence>
<dbReference type="RefSeq" id="WP_116061235.1">
    <property type="nucleotide sequence ID" value="NZ_QRDZ01000009.1"/>
</dbReference>
<protein>
    <submittedName>
        <fullName evidence="1">Uncharacterized protein</fullName>
    </submittedName>
</protein>
<evidence type="ECO:0000313" key="1">
    <source>
        <dbReference type="EMBL" id="RED77631.1"/>
    </source>
</evidence>
<proteinExistence type="predicted"/>
<keyword evidence="2" id="KW-1185">Reference proteome</keyword>
<reference evidence="1 2" key="1">
    <citation type="submission" date="2018-07" db="EMBL/GenBank/DDBJ databases">
        <title>Genomic Encyclopedia of Type Strains, Phase III (KMG-III): the genomes of soil and plant-associated and newly described type strains.</title>
        <authorList>
            <person name="Whitman W."/>
        </authorList>
    </citation>
    <scope>NUCLEOTIDE SEQUENCE [LARGE SCALE GENOMIC DNA]</scope>
    <source>
        <strain evidence="1 2">CECT 7287</strain>
    </source>
</reference>
<organism evidence="1 2">
    <name type="scientific">Cohnella phaseoli</name>
    <dbReference type="NCBI Taxonomy" id="456490"/>
    <lineage>
        <taxon>Bacteria</taxon>
        <taxon>Bacillati</taxon>
        <taxon>Bacillota</taxon>
        <taxon>Bacilli</taxon>
        <taxon>Bacillales</taxon>
        <taxon>Paenibacillaceae</taxon>
        <taxon>Cohnella</taxon>
    </lineage>
</organism>
<dbReference type="EMBL" id="QRDZ01000009">
    <property type="protein sequence ID" value="RED77631.1"/>
    <property type="molecule type" value="Genomic_DNA"/>
</dbReference>
<gene>
    <name evidence="1" type="ORF">DFP98_109242</name>
</gene>
<name>A0A3D9JU34_9BACL</name>
<evidence type="ECO:0000313" key="2">
    <source>
        <dbReference type="Proteomes" id="UP000256977"/>
    </source>
</evidence>
<dbReference type="Proteomes" id="UP000256977">
    <property type="component" value="Unassembled WGS sequence"/>
</dbReference>
<dbReference type="AlphaFoldDB" id="A0A3D9JU34"/>